<organism evidence="2 3">
    <name type="scientific">Marinomonas arctica</name>
    <dbReference type="NCBI Taxonomy" id="383750"/>
    <lineage>
        <taxon>Bacteria</taxon>
        <taxon>Pseudomonadati</taxon>
        <taxon>Pseudomonadota</taxon>
        <taxon>Gammaproteobacteria</taxon>
        <taxon>Oceanospirillales</taxon>
        <taxon>Oceanospirillaceae</taxon>
        <taxon>Marinomonas</taxon>
    </lineage>
</organism>
<accession>A0A7H1J4L1</accession>
<feature type="domain" description="CinA C-terminal" evidence="1">
    <location>
        <begin position="9"/>
        <end position="160"/>
    </location>
</feature>
<proteinExistence type="predicted"/>
<protein>
    <submittedName>
        <fullName evidence="2">CinA family protein</fullName>
    </submittedName>
</protein>
<dbReference type="SUPFAM" id="SSF142433">
    <property type="entry name" value="CinA-like"/>
    <property type="match status" value="1"/>
</dbReference>
<dbReference type="RefSeq" id="WP_111609071.1">
    <property type="nucleotide sequence ID" value="NZ_BMLJ01000013.1"/>
</dbReference>
<dbReference type="InterPro" id="IPR036653">
    <property type="entry name" value="CinA-like_C"/>
</dbReference>
<keyword evidence="3" id="KW-1185">Reference proteome</keyword>
<dbReference type="KEGG" id="mard:IBG28_17435"/>
<gene>
    <name evidence="2" type="ORF">IBG28_17435</name>
</gene>
<dbReference type="NCBIfam" id="TIGR00199">
    <property type="entry name" value="PncC_domain"/>
    <property type="match status" value="1"/>
</dbReference>
<dbReference type="OrthoDB" id="9801454at2"/>
<evidence type="ECO:0000313" key="3">
    <source>
        <dbReference type="Proteomes" id="UP000516370"/>
    </source>
</evidence>
<dbReference type="InterPro" id="IPR008136">
    <property type="entry name" value="CinA_C"/>
</dbReference>
<evidence type="ECO:0000259" key="1">
    <source>
        <dbReference type="Pfam" id="PF02464"/>
    </source>
</evidence>
<dbReference type="Gene3D" id="3.90.950.20">
    <property type="entry name" value="CinA-like"/>
    <property type="match status" value="1"/>
</dbReference>
<sequence>MNQMQKMTHVAKEVGVLLQAKGDFLVTAESCTGGLIGAVCTEIAGSSSWFFGGVISYANDAKIRGLSVKKETLSAFGAVSEQTVKEMCAGALALGGNIAVAVSGVAGPAGGSPEKPVGCVYIGWQVVGQDANVERFQFSGDRQAVREATVLAALNGVKERLISNKK</sequence>
<dbReference type="Pfam" id="PF02464">
    <property type="entry name" value="CinA"/>
    <property type="match status" value="1"/>
</dbReference>
<dbReference type="EMBL" id="CP061081">
    <property type="protein sequence ID" value="QNT05427.1"/>
    <property type="molecule type" value="Genomic_DNA"/>
</dbReference>
<evidence type="ECO:0000313" key="2">
    <source>
        <dbReference type="EMBL" id="QNT05427.1"/>
    </source>
</evidence>
<name>A0A7H1J4L1_9GAMM</name>
<dbReference type="AlphaFoldDB" id="A0A7H1J4L1"/>
<dbReference type="Proteomes" id="UP000516370">
    <property type="component" value="Chromosome"/>
</dbReference>
<reference evidence="2 3" key="1">
    <citation type="submission" date="2020-09" db="EMBL/GenBank/DDBJ databases">
        <title>Complete genome sequence of an Arctic sea ice bacterium Marinomonas arctica BSI20414.</title>
        <authorList>
            <person name="Liao L."/>
            <person name="Chen B."/>
        </authorList>
    </citation>
    <scope>NUCLEOTIDE SEQUENCE [LARGE SCALE GENOMIC DNA]</scope>
    <source>
        <strain evidence="2 3">BSI20414</strain>
    </source>
</reference>